<dbReference type="OrthoDB" id="9973968at2759"/>
<keyword evidence="4" id="KW-1185">Reference proteome</keyword>
<feature type="region of interest" description="Disordered" evidence="1">
    <location>
        <begin position="31"/>
        <end position="68"/>
    </location>
</feature>
<dbReference type="AlphaFoldDB" id="A0A9D3NGA8"/>
<accession>A0A9D3NGA8</accession>
<dbReference type="EMBL" id="JAHKSW010000018">
    <property type="protein sequence ID" value="KAG7321104.1"/>
    <property type="molecule type" value="Genomic_DNA"/>
</dbReference>
<organism evidence="3 4">
    <name type="scientific">Hemibagrus wyckioides</name>
    <dbReference type="NCBI Taxonomy" id="337641"/>
    <lineage>
        <taxon>Eukaryota</taxon>
        <taxon>Metazoa</taxon>
        <taxon>Chordata</taxon>
        <taxon>Craniata</taxon>
        <taxon>Vertebrata</taxon>
        <taxon>Euteleostomi</taxon>
        <taxon>Actinopterygii</taxon>
        <taxon>Neopterygii</taxon>
        <taxon>Teleostei</taxon>
        <taxon>Ostariophysi</taxon>
        <taxon>Siluriformes</taxon>
        <taxon>Bagridae</taxon>
        <taxon>Hemibagrus</taxon>
    </lineage>
</organism>
<evidence type="ECO:0000256" key="2">
    <source>
        <dbReference type="SAM" id="SignalP"/>
    </source>
</evidence>
<evidence type="ECO:0000313" key="3">
    <source>
        <dbReference type="EMBL" id="KAG7321104.1"/>
    </source>
</evidence>
<feature type="signal peptide" evidence="2">
    <location>
        <begin position="1"/>
        <end position="24"/>
    </location>
</feature>
<reference evidence="3 4" key="1">
    <citation type="submission" date="2021-06" db="EMBL/GenBank/DDBJ databases">
        <title>Chromosome-level genome assembly of the red-tail catfish (Hemibagrus wyckioides).</title>
        <authorList>
            <person name="Shao F."/>
        </authorList>
    </citation>
    <scope>NUCLEOTIDE SEQUENCE [LARGE SCALE GENOMIC DNA]</scope>
    <source>
        <strain evidence="3">EC202008001</strain>
        <tissue evidence="3">Blood</tissue>
    </source>
</reference>
<evidence type="ECO:0000256" key="1">
    <source>
        <dbReference type="SAM" id="MobiDB-lite"/>
    </source>
</evidence>
<proteinExistence type="predicted"/>
<feature type="region of interest" description="Disordered" evidence="1">
    <location>
        <begin position="315"/>
        <end position="337"/>
    </location>
</feature>
<dbReference type="Proteomes" id="UP000824219">
    <property type="component" value="Linkage Group LG18"/>
</dbReference>
<keyword evidence="2" id="KW-0732">Signal</keyword>
<feature type="chain" id="PRO_5039719768" evidence="2">
    <location>
        <begin position="25"/>
        <end position="337"/>
    </location>
</feature>
<feature type="compositionally biased region" description="Low complexity" evidence="1">
    <location>
        <begin position="42"/>
        <end position="51"/>
    </location>
</feature>
<gene>
    <name evidence="3" type="ORF">KOW79_015519</name>
</gene>
<name>A0A9D3NGA8_9TELE</name>
<sequence>MVSLSVHALIPVSVLLWVVTPSVSDKCDGHTGFPGLPGIPGTPGANGNNGPKGEKGDPGEDTHPAGIGLSNGVFTATQSGVLLTSGSVVLELRQEDTVAVESTKPESHRISHCSKYTEVMAMQKRPLRKLLSPLPPPGHDFRVGLLQLKNGQRMKPLQVFPQVGELPAVADKCEKMVTTSEIAFGPKPYARTEPQKMLKCSLTLEGDQSYVTTNQEAYPAQALYGDPLMMMMMMRKSLVRRERTPTSHYQTHYQQSFVRPQCIYGRRLQALPRPDNLAINPALRADFKTVQMETYPGWDTCLYSRPLPAKLKEQLSLKEQSPAAGMTSRAGSSVNGR</sequence>
<evidence type="ECO:0000313" key="4">
    <source>
        <dbReference type="Proteomes" id="UP000824219"/>
    </source>
</evidence>
<comment type="caution">
    <text evidence="3">The sequence shown here is derived from an EMBL/GenBank/DDBJ whole genome shotgun (WGS) entry which is preliminary data.</text>
</comment>
<protein>
    <submittedName>
        <fullName evidence="3">Uncharacterized protein</fullName>
    </submittedName>
</protein>
<feature type="compositionally biased region" description="Basic and acidic residues" evidence="1">
    <location>
        <begin position="52"/>
        <end position="63"/>
    </location>
</feature>